<comment type="caution">
    <text evidence="1">The sequence shown here is derived from an EMBL/GenBank/DDBJ whole genome shotgun (WGS) entry which is preliminary data.</text>
</comment>
<dbReference type="AlphaFoldDB" id="A0ABD1BGA8"/>
<dbReference type="PANTHER" id="PTHR11017">
    <property type="entry name" value="LEUCINE-RICH REPEAT-CONTAINING PROTEIN"/>
    <property type="match status" value="1"/>
</dbReference>
<dbReference type="EMBL" id="JBANAX010000277">
    <property type="protein sequence ID" value="KAL1216024.1"/>
    <property type="molecule type" value="Genomic_DNA"/>
</dbReference>
<keyword evidence="2" id="KW-1185">Reference proteome</keyword>
<reference evidence="1 2" key="1">
    <citation type="submission" date="2024-04" db="EMBL/GenBank/DDBJ databases">
        <title>Genome assembly C_amara_ONT_v2.</title>
        <authorList>
            <person name="Yant L."/>
            <person name="Moore C."/>
            <person name="Slenker M."/>
        </authorList>
    </citation>
    <scope>NUCLEOTIDE SEQUENCE [LARGE SCALE GENOMIC DNA]</scope>
    <source>
        <tissue evidence="1">Leaf</tissue>
    </source>
</reference>
<dbReference type="Gene3D" id="3.80.10.10">
    <property type="entry name" value="Ribonuclease Inhibitor"/>
    <property type="match status" value="2"/>
</dbReference>
<accession>A0ABD1BGA8</accession>
<name>A0ABD1BGA8_CARAN</name>
<sequence>MGRQIVKGISRDKCERRSRLWYHDDVINVLANYRGTDAIEGLSLKAEVTAVENFEVKAFSNMEMLRLLQLSHVHLKGSYEKFPKRLRWLCWLGFPRHSIPTDFFLGSLVVMDMQYSNLKRLWGDRKQSQILTDLKYLDLSHSVQLTDTPNFSNLPNLEKLLLINCKSLVRVHKSIGSLQNKLILLNLKGCTKLGDLPLELYTLKSLETLILSGCSKLKRLDDDIRKLISLTTLKADYTALTQIPSSTYQLNKIEELSFEGCKGSHQAALSIPLSLNRLSCLKTLRLSFCNLSDEKFLENLGSLSCLEELDLEGNNFLNLQADFAGLLSLQILKLDGCSELHSMFSLPKKLRSFYATNCPMLERTPDLSECSVLQSLHLTNCFNLVETPGLNTLKTVGVIQMEMCNRIPDTYRESIMQGWAVGANGGIFIPGSSLPNWVSFKNETYSISFTVPETLNPDLVGFTMWTSYVSQKNDEMSEYSPKITLKNQTKGEVWRRNLATDMIRLYREKHIWQGHFSNEDFSLETGDQVEVSVNFGDQVTILETGLTLAYREANTEISDVDTSNIGYEEIAVEQLIQTEEVDDELVTEEIAVEQLIQTEEVDDELVTEENQSRPPRKRRGGLKKLLRVFCLAAVIM</sequence>
<evidence type="ECO:0000313" key="1">
    <source>
        <dbReference type="EMBL" id="KAL1216024.1"/>
    </source>
</evidence>
<dbReference type="InterPro" id="IPR044974">
    <property type="entry name" value="Disease_R_plants"/>
</dbReference>
<dbReference type="SUPFAM" id="SSF52058">
    <property type="entry name" value="L domain-like"/>
    <property type="match status" value="1"/>
</dbReference>
<proteinExistence type="predicted"/>
<protein>
    <submittedName>
        <fullName evidence="1">Disease resistance protein RUN1</fullName>
    </submittedName>
</protein>
<gene>
    <name evidence="1" type="ORF">V5N11_011345</name>
</gene>
<dbReference type="Proteomes" id="UP001558713">
    <property type="component" value="Unassembled WGS sequence"/>
</dbReference>
<organism evidence="1 2">
    <name type="scientific">Cardamine amara subsp. amara</name>
    <dbReference type="NCBI Taxonomy" id="228776"/>
    <lineage>
        <taxon>Eukaryota</taxon>
        <taxon>Viridiplantae</taxon>
        <taxon>Streptophyta</taxon>
        <taxon>Embryophyta</taxon>
        <taxon>Tracheophyta</taxon>
        <taxon>Spermatophyta</taxon>
        <taxon>Magnoliopsida</taxon>
        <taxon>eudicotyledons</taxon>
        <taxon>Gunneridae</taxon>
        <taxon>Pentapetalae</taxon>
        <taxon>rosids</taxon>
        <taxon>malvids</taxon>
        <taxon>Brassicales</taxon>
        <taxon>Brassicaceae</taxon>
        <taxon>Cardamineae</taxon>
        <taxon>Cardamine</taxon>
    </lineage>
</organism>
<dbReference type="InterPro" id="IPR032675">
    <property type="entry name" value="LRR_dom_sf"/>
</dbReference>
<evidence type="ECO:0000313" key="2">
    <source>
        <dbReference type="Proteomes" id="UP001558713"/>
    </source>
</evidence>
<dbReference type="PANTHER" id="PTHR11017:SF271">
    <property type="entry name" value="DISEASE RESISTANCE PROTEIN (TIR-NBS-LRR CLASS) FAMILY"/>
    <property type="match status" value="1"/>
</dbReference>